<dbReference type="Gene3D" id="3.60.21.10">
    <property type="match status" value="1"/>
</dbReference>
<dbReference type="InterPro" id="IPR052963">
    <property type="entry name" value="Pantetheine_PDE"/>
</dbReference>
<reference evidence="2 3" key="1">
    <citation type="submission" date="2018-01" db="EMBL/GenBank/DDBJ databases">
        <title>Twenty Corynebacterium bovis Genomes.</title>
        <authorList>
            <person name="Gulvik C.A."/>
        </authorList>
    </citation>
    <scope>NUCLEOTIDE SEQUENCE [LARGE SCALE GENOMIC DNA]</scope>
    <source>
        <strain evidence="2 3">F6900</strain>
    </source>
</reference>
<dbReference type="PANTHER" id="PTHR36492:SF2">
    <property type="entry name" value="[ACYL-CARRIER-PROTEIN] PHOSPHODIESTERASE PPTH"/>
    <property type="match status" value="1"/>
</dbReference>
<comment type="caution">
    <text evidence="2">The sequence shown here is derived from an EMBL/GenBank/DDBJ whole genome shotgun (WGS) entry which is preliminary data.</text>
</comment>
<protein>
    <submittedName>
        <fullName evidence="2">Metallophosphoesterase</fullName>
    </submittedName>
</protein>
<sequence length="282" mass="30884">MTAGRTLWAVSDLHVAARGNRELVDRYVRPTAPGDWLIVAGDVAERPGDVAAALEELRRRFATVIWVPGNHELFARADDPTRGRRRYDHLVDLCRGLGVLTPEDPYPSFAGHTVAPLFTLYDHSWRPAGSPPGATAAEAVAAAVDRGVMFTDEVAIAPYVDVPAWCADRVRTTVGRLAAVAGPSSPPTVLVNHWPLVRETTRRLAVPEVALWSGTEHTQEWARRFRAAVVVHGHLHIPVETVVDGVPHVEVSLGYPREQARSLAPRIAAGLWPYPVLRETGR</sequence>
<dbReference type="EMBL" id="PQNK01000001">
    <property type="protein sequence ID" value="RRO87919.1"/>
    <property type="molecule type" value="Genomic_DNA"/>
</dbReference>
<dbReference type="CDD" id="cd00838">
    <property type="entry name" value="MPP_superfamily"/>
    <property type="match status" value="1"/>
</dbReference>
<dbReference type="GO" id="GO:0016787">
    <property type="term" value="F:hydrolase activity"/>
    <property type="evidence" value="ECO:0007669"/>
    <property type="project" value="InterPro"/>
</dbReference>
<evidence type="ECO:0000313" key="3">
    <source>
        <dbReference type="Proteomes" id="UP000276526"/>
    </source>
</evidence>
<name>A0A426Q1N0_9CORY</name>
<dbReference type="AlphaFoldDB" id="A0A426Q1N0"/>
<evidence type="ECO:0000313" key="2">
    <source>
        <dbReference type="EMBL" id="RRO87919.1"/>
    </source>
</evidence>
<dbReference type="OrthoDB" id="9013891at2"/>
<dbReference type="Proteomes" id="UP000276526">
    <property type="component" value="Unassembled WGS sequence"/>
</dbReference>
<accession>A0A426Q1N0</accession>
<dbReference type="InterPro" id="IPR004843">
    <property type="entry name" value="Calcineurin-like_PHP"/>
</dbReference>
<dbReference type="Pfam" id="PF00149">
    <property type="entry name" value="Metallophos"/>
    <property type="match status" value="1"/>
</dbReference>
<organism evidence="2 3">
    <name type="scientific">Corynebacterium bovis</name>
    <dbReference type="NCBI Taxonomy" id="36808"/>
    <lineage>
        <taxon>Bacteria</taxon>
        <taxon>Bacillati</taxon>
        <taxon>Actinomycetota</taxon>
        <taxon>Actinomycetes</taxon>
        <taxon>Mycobacteriales</taxon>
        <taxon>Corynebacteriaceae</taxon>
        <taxon>Corynebacterium</taxon>
    </lineage>
</organism>
<evidence type="ECO:0000259" key="1">
    <source>
        <dbReference type="Pfam" id="PF00149"/>
    </source>
</evidence>
<feature type="domain" description="Calcineurin-like phosphoesterase" evidence="1">
    <location>
        <begin position="7"/>
        <end position="238"/>
    </location>
</feature>
<proteinExistence type="predicted"/>
<dbReference type="RefSeq" id="WP_010265441.1">
    <property type="nucleotide sequence ID" value="NZ_CP066067.1"/>
</dbReference>
<dbReference type="InterPro" id="IPR029052">
    <property type="entry name" value="Metallo-depent_PP-like"/>
</dbReference>
<dbReference type="PANTHER" id="PTHR36492">
    <property type="match status" value="1"/>
</dbReference>
<gene>
    <name evidence="2" type="ORF">CXF48_00675</name>
</gene>
<dbReference type="SUPFAM" id="SSF56300">
    <property type="entry name" value="Metallo-dependent phosphatases"/>
    <property type="match status" value="1"/>
</dbReference>